<organism evidence="3 4">
    <name type="scientific">Didymella exigua CBS 183.55</name>
    <dbReference type="NCBI Taxonomy" id="1150837"/>
    <lineage>
        <taxon>Eukaryota</taxon>
        <taxon>Fungi</taxon>
        <taxon>Dikarya</taxon>
        <taxon>Ascomycota</taxon>
        <taxon>Pezizomycotina</taxon>
        <taxon>Dothideomycetes</taxon>
        <taxon>Pleosporomycetidae</taxon>
        <taxon>Pleosporales</taxon>
        <taxon>Pleosporineae</taxon>
        <taxon>Didymellaceae</taxon>
        <taxon>Didymella</taxon>
    </lineage>
</organism>
<feature type="transmembrane region" description="Helical" evidence="1">
    <location>
        <begin position="802"/>
        <end position="820"/>
    </location>
</feature>
<sequence length="1032" mass="113788">MKKQVEFSHMPELSAKDRAFVSTFGRGPRLPVPHDTVHEAFEGIVDTYPTVVAAVHDDRMITYHQLDLAANRLAHHLINSGLRPRQRVCLVVQRSVEMLIGLLAILKAGCQYVPIDGGVASDQALKHIFEDTEARFILCLPKYWDKVRQFARRDAIVLELGMDTGAFYSSLRPSVKVSGNDGIYAMYTSGSTGVPKGVDVKHSTMTNALLLEPGRLRITVGSKVAQVLSVSFAMGAWEMLGSLVNGGTLYLRGSDWNATLEQIDTLICTPSILSKYQHQDYPNIKTMVVAGEACSQSLAEEWAQGRCFYNLLGSTEVFLFSAHKHKTGEPLSIGRPLPNTTCYILDEANEPVPVGQRGTLWVGGKGVSKGYINLPLTSAEKFQPDNFANDGTTMYNFGNIVCWRADGSLDSFGRMDDQIKIKGFRVELEGVTAVIEQFDGVARATSLVIDEILHAYYTSSTPVEEETLDAFMRKHLPYYSVPERWIRVEIIPLNANGKVDKAQLKALAAGTSIPATDINPTKPGHQRFDSAYDNVVAAREVVVPLSAITQESSRTSHQDIDLEKGLNCHTKHLSSSTVSTNPDDTLAIMPVPTGSPRGHWLRHRGMIAYRWFLIPIVAVNIGVACWILNRGIKSQEYPLSYVATATAANLCASILIRSEPVINLLFTVFSSVPTWMPLRVRRICANVYHIGGIHVGCAIAAVIWFTIFAVGTSIDLAKDTNARVLSLAPAILTYFILALLLSMAAHSQPTLRNKYHDSWENLHRFGGWTILGLYWVLVGLSTKDLSRGSGKSTSEAYLRNPSIWLIAAATCAIIFPWLFLRRIPVRSEALSSHAVRLHFDSEVAPGQGVRLAESPLRDWHGFATITNGLGNNPSSNGKGYSVIVSRAGDFTGRCIDNNPTHIWRRGIPTCGVLRIATLFKSVVVVATGSGIGPCLSIFPYHNIAMRILWTAPNHQKTFGKSILEDVRRRDPNAVIYNTRESGKPDMSLLTYKLYKESGAEAVLVISNKRFTQQVVFDMERRGIPAYGAIFDS</sequence>
<dbReference type="RefSeq" id="XP_033451584.1">
    <property type="nucleotide sequence ID" value="XM_033597854.1"/>
</dbReference>
<dbReference type="AlphaFoldDB" id="A0A6A5RYF8"/>
<dbReference type="PANTHER" id="PTHR33927">
    <property type="entry name" value="TRANSMEMBRANE PROTEIN"/>
    <property type="match status" value="1"/>
</dbReference>
<dbReference type="InterPro" id="IPR042099">
    <property type="entry name" value="ANL_N_sf"/>
</dbReference>
<evidence type="ECO:0000313" key="4">
    <source>
        <dbReference type="Proteomes" id="UP000800082"/>
    </source>
</evidence>
<proteinExistence type="predicted"/>
<keyword evidence="1" id="KW-0472">Membrane</keyword>
<protein>
    <submittedName>
        <fullName evidence="3">Tyrocidine synthetase 1</fullName>
    </submittedName>
</protein>
<reference evidence="3" key="1">
    <citation type="journal article" date="2020" name="Stud. Mycol.">
        <title>101 Dothideomycetes genomes: a test case for predicting lifestyles and emergence of pathogens.</title>
        <authorList>
            <person name="Haridas S."/>
            <person name="Albert R."/>
            <person name="Binder M."/>
            <person name="Bloem J."/>
            <person name="Labutti K."/>
            <person name="Salamov A."/>
            <person name="Andreopoulos B."/>
            <person name="Baker S."/>
            <person name="Barry K."/>
            <person name="Bills G."/>
            <person name="Bluhm B."/>
            <person name="Cannon C."/>
            <person name="Castanera R."/>
            <person name="Culley D."/>
            <person name="Daum C."/>
            <person name="Ezra D."/>
            <person name="Gonzalez J."/>
            <person name="Henrissat B."/>
            <person name="Kuo A."/>
            <person name="Liang C."/>
            <person name="Lipzen A."/>
            <person name="Lutzoni F."/>
            <person name="Magnuson J."/>
            <person name="Mondo S."/>
            <person name="Nolan M."/>
            <person name="Ohm R."/>
            <person name="Pangilinan J."/>
            <person name="Park H.-J."/>
            <person name="Ramirez L."/>
            <person name="Alfaro M."/>
            <person name="Sun H."/>
            <person name="Tritt A."/>
            <person name="Yoshinaga Y."/>
            <person name="Zwiers L.-H."/>
            <person name="Turgeon B."/>
            <person name="Goodwin S."/>
            <person name="Spatafora J."/>
            <person name="Crous P."/>
            <person name="Grigoriev I."/>
        </authorList>
    </citation>
    <scope>NUCLEOTIDE SEQUENCE</scope>
    <source>
        <strain evidence="3">CBS 183.55</strain>
    </source>
</reference>
<dbReference type="Proteomes" id="UP000800082">
    <property type="component" value="Unassembled WGS sequence"/>
</dbReference>
<keyword evidence="1" id="KW-0812">Transmembrane</keyword>
<dbReference type="Gene3D" id="3.40.50.12780">
    <property type="entry name" value="N-terminal domain of ligase-like"/>
    <property type="match status" value="1"/>
</dbReference>
<gene>
    <name evidence="3" type="ORF">M421DRAFT_90402</name>
</gene>
<feature type="transmembrane region" description="Helical" evidence="1">
    <location>
        <begin position="724"/>
        <end position="744"/>
    </location>
</feature>
<dbReference type="SUPFAM" id="SSF56801">
    <property type="entry name" value="Acetyl-CoA synthetase-like"/>
    <property type="match status" value="1"/>
</dbReference>
<feature type="transmembrane region" description="Helical" evidence="1">
    <location>
        <begin position="608"/>
        <end position="627"/>
    </location>
</feature>
<feature type="domain" description="AMP-dependent synthetase/ligase" evidence="2">
    <location>
        <begin position="45"/>
        <end position="371"/>
    </location>
</feature>
<dbReference type="InterPro" id="IPR052979">
    <property type="entry name" value="Adenylate-forming_domain"/>
</dbReference>
<dbReference type="GeneID" id="54355521"/>
<evidence type="ECO:0000259" key="2">
    <source>
        <dbReference type="Pfam" id="PF00501"/>
    </source>
</evidence>
<dbReference type="Pfam" id="PF00501">
    <property type="entry name" value="AMP-binding"/>
    <property type="match status" value="1"/>
</dbReference>
<dbReference type="EMBL" id="ML978961">
    <property type="protein sequence ID" value="KAF1931336.1"/>
    <property type="molecule type" value="Genomic_DNA"/>
</dbReference>
<evidence type="ECO:0000256" key="1">
    <source>
        <dbReference type="SAM" id="Phobius"/>
    </source>
</evidence>
<name>A0A6A5RYF8_9PLEO</name>
<dbReference type="PANTHER" id="PTHR33927:SF5">
    <property type="entry name" value="ENZYME, PUTATIVE (AFU_ORTHOLOGUE AFUA_8G01222)-RELATED"/>
    <property type="match status" value="1"/>
</dbReference>
<keyword evidence="4" id="KW-1185">Reference proteome</keyword>
<keyword evidence="1" id="KW-1133">Transmembrane helix</keyword>
<dbReference type="InterPro" id="IPR045851">
    <property type="entry name" value="AMP-bd_C_sf"/>
</dbReference>
<evidence type="ECO:0000313" key="3">
    <source>
        <dbReference type="EMBL" id="KAF1931336.1"/>
    </source>
</evidence>
<feature type="transmembrane region" description="Helical" evidence="1">
    <location>
        <begin position="690"/>
        <end position="712"/>
    </location>
</feature>
<dbReference type="InterPro" id="IPR000873">
    <property type="entry name" value="AMP-dep_synth/lig_dom"/>
</dbReference>
<dbReference type="OrthoDB" id="3142841at2759"/>
<dbReference type="Gene3D" id="3.30.300.30">
    <property type="match status" value="1"/>
</dbReference>
<accession>A0A6A5RYF8</accession>
<feature type="transmembrane region" description="Helical" evidence="1">
    <location>
        <begin position="765"/>
        <end position="782"/>
    </location>
</feature>